<name>A0AAN9NVU8_PHACN</name>
<dbReference type="Pfam" id="PF00415">
    <property type="entry name" value="RCC1"/>
    <property type="match status" value="1"/>
</dbReference>
<keyword evidence="1" id="KW-0677">Repeat</keyword>
<gene>
    <name evidence="3" type="ORF">VNO80_02894</name>
</gene>
<comment type="caution">
    <text evidence="3">The sequence shown here is derived from an EMBL/GenBank/DDBJ whole genome shotgun (WGS) entry which is preliminary data.</text>
</comment>
<reference evidence="3 4" key="1">
    <citation type="submission" date="2024-01" db="EMBL/GenBank/DDBJ databases">
        <title>The genomes of 5 underutilized Papilionoideae crops provide insights into root nodulation and disease resistanc.</title>
        <authorList>
            <person name="Jiang F."/>
        </authorList>
    </citation>
    <scope>NUCLEOTIDE SEQUENCE [LARGE SCALE GENOMIC DNA]</scope>
    <source>
        <strain evidence="3">JINMINGXINNONG_FW02</strain>
        <tissue evidence="3">Leaves</tissue>
    </source>
</reference>
<dbReference type="Gene3D" id="2.130.10.30">
    <property type="entry name" value="Regulator of chromosome condensation 1/beta-lactamase-inhibitor protein II"/>
    <property type="match status" value="1"/>
</dbReference>
<organism evidence="3 4">
    <name type="scientific">Phaseolus coccineus</name>
    <name type="common">Scarlet runner bean</name>
    <name type="synonym">Phaseolus multiflorus</name>
    <dbReference type="NCBI Taxonomy" id="3886"/>
    <lineage>
        <taxon>Eukaryota</taxon>
        <taxon>Viridiplantae</taxon>
        <taxon>Streptophyta</taxon>
        <taxon>Embryophyta</taxon>
        <taxon>Tracheophyta</taxon>
        <taxon>Spermatophyta</taxon>
        <taxon>Magnoliopsida</taxon>
        <taxon>eudicotyledons</taxon>
        <taxon>Gunneridae</taxon>
        <taxon>Pentapetalae</taxon>
        <taxon>rosids</taxon>
        <taxon>fabids</taxon>
        <taxon>Fabales</taxon>
        <taxon>Fabaceae</taxon>
        <taxon>Papilionoideae</taxon>
        <taxon>50 kb inversion clade</taxon>
        <taxon>NPAAA clade</taxon>
        <taxon>indigoferoid/millettioid clade</taxon>
        <taxon>Phaseoleae</taxon>
        <taxon>Phaseolus</taxon>
    </lineage>
</organism>
<dbReference type="EMBL" id="JAYMYR010000002">
    <property type="protein sequence ID" value="KAK7377469.1"/>
    <property type="molecule type" value="Genomic_DNA"/>
</dbReference>
<dbReference type="PANTHER" id="PTHR22872">
    <property type="entry name" value="BTK-BINDING PROTEIN-RELATED"/>
    <property type="match status" value="1"/>
</dbReference>
<feature type="repeat" description="RCC1" evidence="2">
    <location>
        <begin position="30"/>
        <end position="84"/>
    </location>
</feature>
<dbReference type="AlphaFoldDB" id="A0AAN9NVU8"/>
<evidence type="ECO:0000313" key="4">
    <source>
        <dbReference type="Proteomes" id="UP001374584"/>
    </source>
</evidence>
<dbReference type="InterPro" id="IPR051625">
    <property type="entry name" value="Signaling_Regulatory_Domain"/>
</dbReference>
<evidence type="ECO:0000256" key="2">
    <source>
        <dbReference type="PROSITE-ProRule" id="PRU00235"/>
    </source>
</evidence>
<keyword evidence="4" id="KW-1185">Reference proteome</keyword>
<dbReference type="PROSITE" id="PS00626">
    <property type="entry name" value="RCC1_2"/>
    <property type="match status" value="1"/>
</dbReference>
<evidence type="ECO:0000313" key="3">
    <source>
        <dbReference type="EMBL" id="KAK7377469.1"/>
    </source>
</evidence>
<dbReference type="PROSITE" id="PS50012">
    <property type="entry name" value="RCC1_3"/>
    <property type="match status" value="1"/>
</dbReference>
<protein>
    <submittedName>
        <fullName evidence="3">Uncharacterized protein</fullName>
    </submittedName>
</protein>
<dbReference type="InterPro" id="IPR000408">
    <property type="entry name" value="Reg_chr_condens"/>
</dbReference>
<dbReference type="Proteomes" id="UP001374584">
    <property type="component" value="Unassembled WGS sequence"/>
</dbReference>
<proteinExistence type="predicted"/>
<accession>A0AAN9NVU8</accession>
<dbReference type="SUPFAM" id="SSF50985">
    <property type="entry name" value="RCC1/BLIP-II"/>
    <property type="match status" value="1"/>
</dbReference>
<sequence length="121" mass="13138">MNTVTLPNLSTKICSIAAGEAHTLILTGDGRVYSWGRGILGRLGGGSEHDHHLPVQLRFGSEEGSVRIVGIAAGAYHSLALADDGFVWCWGYNICILNILSLLSKLAKLNYKISLYICYFL</sequence>
<evidence type="ECO:0000256" key="1">
    <source>
        <dbReference type="ARBA" id="ARBA00022737"/>
    </source>
</evidence>
<dbReference type="InterPro" id="IPR009091">
    <property type="entry name" value="RCC1/BLIP-II"/>
</dbReference>